<comment type="caution">
    <text evidence="1">The sequence shown here is derived from an EMBL/GenBank/DDBJ whole genome shotgun (WGS) entry which is preliminary data.</text>
</comment>
<dbReference type="AlphaFoldDB" id="A0AAU9IL68"/>
<name>A0AAU9IL68_9CILI</name>
<dbReference type="Proteomes" id="UP001162131">
    <property type="component" value="Unassembled WGS sequence"/>
</dbReference>
<gene>
    <name evidence="1" type="ORF">BSTOLATCC_MIC9788</name>
</gene>
<reference evidence="1" key="1">
    <citation type="submission" date="2021-09" db="EMBL/GenBank/DDBJ databases">
        <authorList>
            <consortium name="AG Swart"/>
            <person name="Singh M."/>
            <person name="Singh A."/>
            <person name="Seah K."/>
            <person name="Emmerich C."/>
        </authorList>
    </citation>
    <scope>NUCLEOTIDE SEQUENCE</scope>
    <source>
        <strain evidence="1">ATCC30299</strain>
    </source>
</reference>
<organism evidence="1 2">
    <name type="scientific">Blepharisma stoltei</name>
    <dbReference type="NCBI Taxonomy" id="1481888"/>
    <lineage>
        <taxon>Eukaryota</taxon>
        <taxon>Sar</taxon>
        <taxon>Alveolata</taxon>
        <taxon>Ciliophora</taxon>
        <taxon>Postciliodesmatophora</taxon>
        <taxon>Heterotrichea</taxon>
        <taxon>Heterotrichida</taxon>
        <taxon>Blepharismidae</taxon>
        <taxon>Blepharisma</taxon>
    </lineage>
</organism>
<dbReference type="EMBL" id="CAJZBQ010000011">
    <property type="protein sequence ID" value="CAG9313987.1"/>
    <property type="molecule type" value="Genomic_DNA"/>
</dbReference>
<accession>A0AAU9IL68</accession>
<evidence type="ECO:0000313" key="2">
    <source>
        <dbReference type="Proteomes" id="UP001162131"/>
    </source>
</evidence>
<keyword evidence="2" id="KW-1185">Reference proteome</keyword>
<proteinExistence type="predicted"/>
<sequence length="86" mass="9745">MIFHESPSITGISTATAKACNVTINQILRGKDNIYCAIWKNTESVWKNFTDSKSPSRAAISLIKDWMNARRPFLSSVKSRWDLQVV</sequence>
<evidence type="ECO:0000313" key="1">
    <source>
        <dbReference type="EMBL" id="CAG9313987.1"/>
    </source>
</evidence>
<protein>
    <submittedName>
        <fullName evidence="1">Uncharacterized protein</fullName>
    </submittedName>
</protein>